<dbReference type="PANTHER" id="PTHR30270:SF0">
    <property type="entry name" value="THIAMINE-MONOPHOSPHATE KINASE"/>
    <property type="match status" value="1"/>
</dbReference>
<dbReference type="GO" id="GO:0009228">
    <property type="term" value="P:thiamine biosynthetic process"/>
    <property type="evidence" value="ECO:0007669"/>
    <property type="project" value="UniProtKB-KW"/>
</dbReference>
<dbReference type="Gene3D" id="3.90.650.10">
    <property type="entry name" value="PurM-like C-terminal domain"/>
    <property type="match status" value="1"/>
</dbReference>
<evidence type="ECO:0000256" key="1">
    <source>
        <dbReference type="HAMAP-Rule" id="MF_02128"/>
    </source>
</evidence>
<organism evidence="3 4">
    <name type="scientific">Thermofilum pendens (strain DSM 2475 / Hrk 5)</name>
    <dbReference type="NCBI Taxonomy" id="368408"/>
    <lineage>
        <taxon>Archaea</taxon>
        <taxon>Thermoproteota</taxon>
        <taxon>Thermoprotei</taxon>
        <taxon>Thermofilales</taxon>
        <taxon>Thermofilaceae</taxon>
        <taxon>Thermofilum</taxon>
    </lineage>
</organism>
<dbReference type="GO" id="GO:0005524">
    <property type="term" value="F:ATP binding"/>
    <property type="evidence" value="ECO:0007669"/>
    <property type="project" value="UniProtKB-UniRule"/>
</dbReference>
<dbReference type="InterPro" id="IPR016188">
    <property type="entry name" value="PurM-like_N"/>
</dbReference>
<keyword evidence="1" id="KW-0479">Metal-binding</keyword>
<dbReference type="GO" id="GO:0009030">
    <property type="term" value="F:thiamine-phosphate kinase activity"/>
    <property type="evidence" value="ECO:0007669"/>
    <property type="project" value="UniProtKB-UniRule"/>
</dbReference>
<dbReference type="PANTHER" id="PTHR30270">
    <property type="entry name" value="THIAMINE-MONOPHOSPHATE KINASE"/>
    <property type="match status" value="1"/>
</dbReference>
<keyword evidence="1" id="KW-0067">ATP-binding</keyword>
<gene>
    <name evidence="1" type="primary">thiL</name>
    <name evidence="3" type="ordered locus">Tpen_0476</name>
</gene>
<feature type="binding site" evidence="1">
    <location>
        <position position="23"/>
    </location>
    <ligand>
        <name>Mg(2+)</name>
        <dbReference type="ChEBI" id="CHEBI:18420"/>
        <label>4</label>
    </ligand>
</feature>
<dbReference type="SUPFAM" id="SSF56042">
    <property type="entry name" value="PurM C-terminal domain-like"/>
    <property type="match status" value="1"/>
</dbReference>
<dbReference type="AlphaFoldDB" id="A1RXF5"/>
<dbReference type="InterPro" id="IPR006283">
    <property type="entry name" value="ThiL-like"/>
</dbReference>
<dbReference type="KEGG" id="tpe:Tpen_0476"/>
<keyword evidence="1" id="KW-0547">Nucleotide-binding</keyword>
<dbReference type="EC" id="2.7.4.16" evidence="1"/>
<accession>A1RXF5</accession>
<sequence>MPELREDVVVDKVTSLLGLRKDDAAVLSLEETSLVVNVDSFESGIHLYPFLPPRIAGRRAAVGSISDVLVKGAKPLGILVSLRVPSTADLGFLEEFYRGLLEAGTRFGARILGGDTDVSSTCYLRVDVVAIGVSRGKVLHRWGAKPGELVAITGRVGISSVLYALSSGGALSCNPGNSLVEEYGWGQLPEPATWLGIKELLTSAIDNSDGLALSLYYLAESSGVGIVVEELPVHAVAKECLPRERLVDAVLYASGEDYNFIFTFPEEAEEEVRKTGATIIGRVTEGEGVFLSDGRRVERKGWIGGPGYSPRL</sequence>
<feature type="binding site" evidence="1">
    <location>
        <position position="39"/>
    </location>
    <ligand>
        <name>Mg(2+)</name>
        <dbReference type="ChEBI" id="CHEBI:18420"/>
        <label>1</label>
    </ligand>
</feature>
<feature type="binding site" evidence="1">
    <location>
        <position position="209"/>
    </location>
    <ligand>
        <name>Mg(2+)</name>
        <dbReference type="ChEBI" id="CHEBI:18420"/>
        <label>5</label>
    </ligand>
</feature>
<feature type="binding site" evidence="1">
    <location>
        <position position="208"/>
    </location>
    <ligand>
        <name>ATP</name>
        <dbReference type="ChEBI" id="CHEBI:30616"/>
    </ligand>
</feature>
<feature type="binding site" evidence="1">
    <location>
        <position position="39"/>
    </location>
    <ligand>
        <name>Mg(2+)</name>
        <dbReference type="ChEBI" id="CHEBI:18420"/>
        <label>2</label>
    </ligand>
</feature>
<dbReference type="CDD" id="cd02194">
    <property type="entry name" value="ThiL"/>
    <property type="match status" value="1"/>
</dbReference>
<evidence type="ECO:0000313" key="3">
    <source>
        <dbReference type="EMBL" id="ABL77885.1"/>
    </source>
</evidence>
<feature type="binding site" evidence="1">
    <location>
        <begin position="114"/>
        <end position="115"/>
    </location>
    <ligand>
        <name>ATP</name>
        <dbReference type="ChEBI" id="CHEBI:30616"/>
    </ligand>
</feature>
<dbReference type="GO" id="GO:0000287">
    <property type="term" value="F:magnesium ion binding"/>
    <property type="evidence" value="ECO:0007669"/>
    <property type="project" value="UniProtKB-UniRule"/>
</dbReference>
<name>A1RXF5_THEPD</name>
<feature type="binding site" evidence="1">
    <location>
        <position position="67"/>
    </location>
    <ligand>
        <name>Mg(2+)</name>
        <dbReference type="ChEBI" id="CHEBI:18420"/>
        <label>4</label>
    </ligand>
</feature>
<evidence type="ECO:0000259" key="2">
    <source>
        <dbReference type="Pfam" id="PF00586"/>
    </source>
</evidence>
<comment type="miscellaneous">
    <text evidence="1">Reaction mechanism of ThiL seems to utilize a direct, inline transfer of the gamma-phosphate of ATP to TMP rather than a phosphorylated enzyme intermediate.</text>
</comment>
<feature type="binding site" evidence="1">
    <location>
        <position position="302"/>
    </location>
    <ligand>
        <name>substrate</name>
    </ligand>
</feature>
<proteinExistence type="inferred from homology"/>
<feature type="binding site" evidence="1">
    <location>
        <position position="67"/>
    </location>
    <ligand>
        <name>Mg(2+)</name>
        <dbReference type="ChEBI" id="CHEBI:18420"/>
        <label>3</label>
    </ligand>
</feature>
<comment type="function">
    <text evidence="1">Catalyzes the ATP-dependent phosphorylation of thiamine-monophosphate (TMP) to form thiamine-pyrophosphate (TPP), the active form of vitamin B1.</text>
</comment>
<dbReference type="PIRSF" id="PIRSF005303">
    <property type="entry name" value="Thiam_monoph_kin"/>
    <property type="match status" value="1"/>
</dbReference>
<comment type="caution">
    <text evidence="1">Lacks conserved residue(s) required for the propagation of feature annotation.</text>
</comment>
<dbReference type="HOGENOM" id="CLU_046964_2_1_2"/>
<dbReference type="UniPathway" id="UPA00060">
    <property type="reaction ID" value="UER00142"/>
</dbReference>
<feature type="binding site" evidence="1">
    <location>
        <position position="97"/>
    </location>
    <ligand>
        <name>ATP</name>
        <dbReference type="ChEBI" id="CHEBI:30616"/>
    </ligand>
</feature>
<feature type="domain" description="PurM-like N-terminal" evidence="2">
    <location>
        <begin position="22"/>
        <end position="133"/>
    </location>
</feature>
<dbReference type="STRING" id="368408.Tpen_0476"/>
<keyword evidence="4" id="KW-1185">Reference proteome</keyword>
<dbReference type="Gene3D" id="3.30.1330.10">
    <property type="entry name" value="PurM-like, N-terminal domain"/>
    <property type="match status" value="1"/>
</dbReference>
<comment type="pathway">
    <text evidence="1">Cofactor biosynthesis; thiamine diphosphate biosynthesis; thiamine diphosphate from thiamine phosphate: step 1/1.</text>
</comment>
<dbReference type="eggNOG" id="arCOG00638">
    <property type="taxonomic scope" value="Archaea"/>
</dbReference>
<reference evidence="4" key="1">
    <citation type="journal article" date="2008" name="J. Bacteriol.">
        <title>Genome sequence of Thermofilum pendens reveals an exceptional loss of biosynthetic pathways without genome reduction.</title>
        <authorList>
            <person name="Anderson I."/>
            <person name="Rodriguez J."/>
            <person name="Susanti D."/>
            <person name="Porat I."/>
            <person name="Reich C."/>
            <person name="Ulrich L.E."/>
            <person name="Elkins J.G."/>
            <person name="Mavromatis K."/>
            <person name="Lykidis A."/>
            <person name="Kim E."/>
            <person name="Thompson L.S."/>
            <person name="Nolan M."/>
            <person name="Land M."/>
            <person name="Copeland A."/>
            <person name="Lapidus A."/>
            <person name="Lucas S."/>
            <person name="Detter C."/>
            <person name="Zhulin I.B."/>
            <person name="Olsen G.J."/>
            <person name="Whitman W."/>
            <person name="Mukhopadhyay B."/>
            <person name="Bristow J."/>
            <person name="Kyrpides N."/>
        </authorList>
    </citation>
    <scope>NUCLEOTIDE SEQUENCE [LARGE SCALE GENOMIC DNA]</scope>
    <source>
        <strain evidence="4">DSM 2475 / Hrk 5</strain>
    </source>
</reference>
<dbReference type="HAMAP" id="MF_02128">
    <property type="entry name" value="TMP_kinase"/>
    <property type="match status" value="1"/>
</dbReference>
<keyword evidence="1" id="KW-0784">Thiamine biosynthesis</keyword>
<dbReference type="Pfam" id="PF00586">
    <property type="entry name" value="AIRS"/>
    <property type="match status" value="1"/>
</dbReference>
<keyword evidence="1 3" id="KW-0808">Transferase</keyword>
<dbReference type="Proteomes" id="UP000000641">
    <property type="component" value="Chromosome"/>
</dbReference>
<dbReference type="EnsemblBacteria" id="ABL77885">
    <property type="protein sequence ID" value="ABL77885"/>
    <property type="gene ID" value="Tpen_0476"/>
</dbReference>
<keyword evidence="1" id="KW-0460">Magnesium</keyword>
<feature type="binding site" evidence="1">
    <location>
        <position position="23"/>
    </location>
    <ligand>
        <name>Mg(2+)</name>
        <dbReference type="ChEBI" id="CHEBI:18420"/>
        <label>3</label>
    </ligand>
</feature>
<dbReference type="GeneID" id="4602035"/>
<dbReference type="InterPro" id="IPR036676">
    <property type="entry name" value="PurM-like_C_sf"/>
</dbReference>
<dbReference type="SUPFAM" id="SSF55326">
    <property type="entry name" value="PurM N-terminal domain-like"/>
    <property type="match status" value="1"/>
</dbReference>
<feature type="binding site" evidence="1">
    <location>
        <position position="46"/>
    </location>
    <ligand>
        <name>substrate</name>
    </ligand>
</feature>
<feature type="binding site" evidence="1">
    <location>
        <position position="141"/>
    </location>
    <ligand>
        <name>ATP</name>
        <dbReference type="ChEBI" id="CHEBI:30616"/>
    </ligand>
</feature>
<evidence type="ECO:0000313" key="4">
    <source>
        <dbReference type="Proteomes" id="UP000000641"/>
    </source>
</evidence>
<comment type="catalytic activity">
    <reaction evidence="1">
        <text>thiamine phosphate + ATP = thiamine diphosphate + ADP</text>
        <dbReference type="Rhea" id="RHEA:15913"/>
        <dbReference type="ChEBI" id="CHEBI:30616"/>
        <dbReference type="ChEBI" id="CHEBI:37575"/>
        <dbReference type="ChEBI" id="CHEBI:58937"/>
        <dbReference type="ChEBI" id="CHEBI:456216"/>
        <dbReference type="EC" id="2.7.4.16"/>
    </reaction>
</comment>
<protein>
    <recommendedName>
        <fullName evidence="1">Thiamine-monophosphate kinase</fullName>
        <shortName evidence="1">TMP kinase</shortName>
        <shortName evidence="1">Thiamine-phosphate kinase</shortName>
        <ecNumber evidence="1">2.7.4.16</ecNumber>
    </recommendedName>
</protein>
<dbReference type="InterPro" id="IPR036921">
    <property type="entry name" value="PurM-like_N_sf"/>
</dbReference>
<keyword evidence="1 3" id="KW-0418">Kinase</keyword>
<dbReference type="EMBL" id="CP000505">
    <property type="protein sequence ID" value="ABL77885.1"/>
    <property type="molecule type" value="Genomic_DNA"/>
</dbReference>
<dbReference type="RefSeq" id="WP_011752150.1">
    <property type="nucleotide sequence ID" value="NC_008698.1"/>
</dbReference>
<dbReference type="OrthoDB" id="45909at2157"/>
<feature type="binding site" evidence="1">
    <location>
        <position position="206"/>
    </location>
    <ligand>
        <name>Mg(2+)</name>
        <dbReference type="ChEBI" id="CHEBI:18420"/>
        <label>3</label>
    </ligand>
</feature>
<feature type="binding site" evidence="1">
    <location>
        <position position="115"/>
    </location>
    <ligand>
        <name>Mg(2+)</name>
        <dbReference type="ChEBI" id="CHEBI:18420"/>
        <label>1</label>
    </ligand>
</feature>
<feature type="binding site" evidence="1">
    <location>
        <position position="256"/>
    </location>
    <ligand>
        <name>substrate</name>
    </ligand>
</feature>
<dbReference type="GO" id="GO:0009229">
    <property type="term" value="P:thiamine diphosphate biosynthetic process"/>
    <property type="evidence" value="ECO:0007669"/>
    <property type="project" value="UniProtKB-UniRule"/>
</dbReference>
<comment type="similarity">
    <text evidence="1">Belongs to the thiamine-monophosphate kinase family.</text>
</comment>
<feature type="binding site" evidence="1">
    <location>
        <position position="67"/>
    </location>
    <ligand>
        <name>Mg(2+)</name>
        <dbReference type="ChEBI" id="CHEBI:18420"/>
        <label>2</label>
    </ligand>
</feature>